<keyword evidence="1" id="KW-0732">Signal</keyword>
<dbReference type="InterPro" id="IPR011055">
    <property type="entry name" value="Dup_hybrid_motif"/>
</dbReference>
<dbReference type="OrthoDB" id="1112802at2"/>
<dbReference type="RefSeq" id="WP_131553774.1">
    <property type="nucleotide sequence ID" value="NZ_SJSK01000003.1"/>
</dbReference>
<dbReference type="EMBL" id="SJSK01000003">
    <property type="protein sequence ID" value="TCC90373.1"/>
    <property type="molecule type" value="Genomic_DNA"/>
</dbReference>
<organism evidence="2 3">
    <name type="scientific">Pedobacter frigiditerrae</name>
    <dbReference type="NCBI Taxonomy" id="2530452"/>
    <lineage>
        <taxon>Bacteria</taxon>
        <taxon>Pseudomonadati</taxon>
        <taxon>Bacteroidota</taxon>
        <taxon>Sphingobacteriia</taxon>
        <taxon>Sphingobacteriales</taxon>
        <taxon>Sphingobacteriaceae</taxon>
        <taxon>Pedobacter</taxon>
    </lineage>
</organism>
<dbReference type="Gene3D" id="2.70.70.10">
    <property type="entry name" value="Glucose Permease (Domain IIA)"/>
    <property type="match status" value="1"/>
</dbReference>
<name>A0A4R0MU83_9SPHI</name>
<evidence type="ECO:0000313" key="2">
    <source>
        <dbReference type="EMBL" id="TCC90373.1"/>
    </source>
</evidence>
<sequence length="311" mass="34775">MKSPLTLLLIILLVQTISFAQEAVLKVASKYNDNRSVTLSYEKEDPGTYTLVIDFKQLTNTMGAMQQSFTLTGSSGSFLTLTPSNKEQNVGFSYSYRYIRGKLKPKISTDFLYLLPYKQGVELKAAEVGFVGAMYFGSTTPEDWKVYRFYTKDEDTVTAIRKGTVVSVKDLYDTDATLGVSFTSKTNEVIIEHSDGTLATYRGFKKGSINIKIGQTVFPATMLGLNAKSGSNDMFNISLLLTYLKSNDFESSKNQNLKNSKSLYGFVTPHFYTLENGNLILENNKFYTSAIKPEIVQLEMTKKEIKNVGVK</sequence>
<accession>A0A4R0MU83</accession>
<keyword evidence="3" id="KW-1185">Reference proteome</keyword>
<protein>
    <recommendedName>
        <fullName evidence="4">Peptidase family M23</fullName>
    </recommendedName>
</protein>
<evidence type="ECO:0000256" key="1">
    <source>
        <dbReference type="SAM" id="SignalP"/>
    </source>
</evidence>
<dbReference type="Proteomes" id="UP000292884">
    <property type="component" value="Unassembled WGS sequence"/>
</dbReference>
<proteinExistence type="predicted"/>
<gene>
    <name evidence="2" type="ORF">EZ428_13945</name>
</gene>
<comment type="caution">
    <text evidence="2">The sequence shown here is derived from an EMBL/GenBank/DDBJ whole genome shotgun (WGS) entry which is preliminary data.</text>
</comment>
<evidence type="ECO:0000313" key="3">
    <source>
        <dbReference type="Proteomes" id="UP000292884"/>
    </source>
</evidence>
<feature type="signal peptide" evidence="1">
    <location>
        <begin position="1"/>
        <end position="20"/>
    </location>
</feature>
<dbReference type="AlphaFoldDB" id="A0A4R0MU83"/>
<evidence type="ECO:0008006" key="4">
    <source>
        <dbReference type="Google" id="ProtNLM"/>
    </source>
</evidence>
<reference evidence="2 3" key="1">
    <citation type="submission" date="2019-02" db="EMBL/GenBank/DDBJ databases">
        <title>Pedobacter sp. RP-1-13 sp. nov., isolated from Arctic soil.</title>
        <authorList>
            <person name="Dahal R.H."/>
        </authorList>
    </citation>
    <scope>NUCLEOTIDE SEQUENCE [LARGE SCALE GENOMIC DNA]</scope>
    <source>
        <strain evidence="2 3">RP-1-13</strain>
    </source>
</reference>
<feature type="chain" id="PRO_5020483992" description="Peptidase family M23" evidence="1">
    <location>
        <begin position="21"/>
        <end position="311"/>
    </location>
</feature>